<name>A0A382Z329_9ZZZZ</name>
<sequence length="55" mass="6195">LLPNDLALIEVDQIIDNLETEYQNYFWTPRITFAGLLDAPDLNGETLAQSPTFAL</sequence>
<feature type="non-terminal residue" evidence="1">
    <location>
        <position position="55"/>
    </location>
</feature>
<dbReference type="AlphaFoldDB" id="A0A382Z329"/>
<evidence type="ECO:0000313" key="1">
    <source>
        <dbReference type="EMBL" id="SVD89599.1"/>
    </source>
</evidence>
<protein>
    <submittedName>
        <fullName evidence="1">Uncharacterized protein</fullName>
    </submittedName>
</protein>
<feature type="non-terminal residue" evidence="1">
    <location>
        <position position="1"/>
    </location>
</feature>
<accession>A0A382Z329</accession>
<proteinExistence type="predicted"/>
<organism evidence="1">
    <name type="scientific">marine metagenome</name>
    <dbReference type="NCBI Taxonomy" id="408172"/>
    <lineage>
        <taxon>unclassified sequences</taxon>
        <taxon>metagenomes</taxon>
        <taxon>ecological metagenomes</taxon>
    </lineage>
</organism>
<reference evidence="1" key="1">
    <citation type="submission" date="2018-05" db="EMBL/GenBank/DDBJ databases">
        <authorList>
            <person name="Lanie J.A."/>
            <person name="Ng W.-L."/>
            <person name="Kazmierczak K.M."/>
            <person name="Andrzejewski T.M."/>
            <person name="Davidsen T.M."/>
            <person name="Wayne K.J."/>
            <person name="Tettelin H."/>
            <person name="Glass J.I."/>
            <person name="Rusch D."/>
            <person name="Podicherti R."/>
            <person name="Tsui H.-C.T."/>
            <person name="Winkler M.E."/>
        </authorList>
    </citation>
    <scope>NUCLEOTIDE SEQUENCE</scope>
</reference>
<gene>
    <name evidence="1" type="ORF">METZ01_LOCUS442453</name>
</gene>
<dbReference type="EMBL" id="UINC01180417">
    <property type="protein sequence ID" value="SVD89599.1"/>
    <property type="molecule type" value="Genomic_DNA"/>
</dbReference>